<evidence type="ECO:0000256" key="5">
    <source>
        <dbReference type="SAM" id="MobiDB-lite"/>
    </source>
</evidence>
<dbReference type="PANTHER" id="PTHR13904">
    <property type="entry name" value="PRE-MRNA SPLICING FACTOR PRP31"/>
    <property type="match status" value="1"/>
</dbReference>
<evidence type="ECO:0000256" key="4">
    <source>
        <dbReference type="SAM" id="Coils"/>
    </source>
</evidence>
<dbReference type="RefSeq" id="XP_067067090.1">
    <property type="nucleotide sequence ID" value="XM_067211257.1"/>
</dbReference>
<reference evidence="7 8" key="1">
    <citation type="submission" date="2016-10" db="EMBL/GenBank/DDBJ databases">
        <title>Reductive evolution of mitochondrial metabolism and differential evolution of invasion-related proteins in Cryptosporidium.</title>
        <authorList>
            <person name="Liu S."/>
            <person name="Roellig D.M."/>
            <person name="Guo Y."/>
            <person name="Li N."/>
            <person name="Frace M.A."/>
            <person name="Tang K."/>
            <person name="Zhang L."/>
            <person name="Feng Y."/>
            <person name="Xiao L."/>
        </authorList>
    </citation>
    <scope>NUCLEOTIDE SEQUENCE [LARGE SCALE GENOMIC DNA]</scope>
    <source>
        <strain evidence="7">30847</strain>
    </source>
</reference>
<dbReference type="GO" id="GO:0005687">
    <property type="term" value="C:U4 snRNP"/>
    <property type="evidence" value="ECO:0007669"/>
    <property type="project" value="TreeGrafter"/>
</dbReference>
<evidence type="ECO:0000259" key="6">
    <source>
        <dbReference type="PROSITE" id="PS51358"/>
    </source>
</evidence>
<gene>
    <name evidence="7" type="ORF">cand_010180</name>
</gene>
<evidence type="ECO:0000313" key="7">
    <source>
        <dbReference type="EMBL" id="OII72852.1"/>
    </source>
</evidence>
<evidence type="ECO:0000256" key="1">
    <source>
        <dbReference type="ARBA" id="ARBA00004123"/>
    </source>
</evidence>
<dbReference type="GO" id="GO:0046540">
    <property type="term" value="C:U4/U6 x U5 tri-snRNP complex"/>
    <property type="evidence" value="ECO:0007669"/>
    <property type="project" value="InterPro"/>
</dbReference>
<feature type="domain" description="Nop" evidence="6">
    <location>
        <begin position="415"/>
        <end position="537"/>
    </location>
</feature>
<feature type="region of interest" description="Disordered" evidence="5">
    <location>
        <begin position="535"/>
        <end position="560"/>
    </location>
</feature>
<keyword evidence="4" id="KW-0175">Coiled coil</keyword>
<dbReference type="OrthoDB" id="4771285at2759"/>
<feature type="coiled-coil region" evidence="4">
    <location>
        <begin position="251"/>
        <end position="278"/>
    </location>
</feature>
<sequence length="651" mass="74806">MNENLRDKILTCIHTLNQEILFLDRIIYKFKNQHGRLDYFYGLLYTKKNVKYFQDALNITFNDYILIDSNSFYANILDLKRISRRIIWQIGVTGQYISRILSHGFFLPFTLLILSCISRLFCLFQNFNYNFNIISNILSLNKKSNTILKSNNIEFKSLQYDSVIINEEDEGQVIDNLSLENGVFNPTVSDSSNLYQNYIIISNTTSYIKDKTHFSGGKIFRPILLILNRFLKATLSDLFLQDLAELKQEYSNTNNIEIQKSQEDKDELEKNLSKIFNTINNGINIKDENNYYRVIEDIIHTLGNIDEIIEVLHKNVINLYRPKFGELSSIIINPIQYLEVVKRCIRVSDITQVQFNDILPNSIAMTISIAASTNTNANISNDTCINIENLIDDAFSLFKKKSELLKFVELEMDKIAPNLSSLVNPNLAAMLICSTNGLRNLAEMPSQNIMLLGNNRKSRKYGLYTTGVLRIELQQSYLSKCDIVLGVPELFKKKALRLLSSKCSLCARLDLAKSNKDGKYGKNWRDYIINILNKSQEPPPPPLKKPLPVPEELPKSRRGGKRIRKIKEKFKMSKYSKNMNRMIFGEPEEEYMVEGESVGLGLLSSENIGKMRSILPIKNKSKYNNNNTQLNNNINGTSTSISFTPYQGMQL</sequence>
<dbReference type="VEuPathDB" id="CryptoDB:cand_010180"/>
<dbReference type="PANTHER" id="PTHR13904:SF0">
    <property type="entry name" value="U4_U6 SMALL NUCLEAR RIBONUCLEOPROTEIN PRP31"/>
    <property type="match status" value="1"/>
</dbReference>
<dbReference type="Pfam" id="PF01798">
    <property type="entry name" value="Nop"/>
    <property type="match status" value="1"/>
</dbReference>
<feature type="compositionally biased region" description="Pro residues" evidence="5">
    <location>
        <begin position="537"/>
        <end position="551"/>
    </location>
</feature>
<evidence type="ECO:0000256" key="3">
    <source>
        <dbReference type="ARBA" id="ARBA00023274"/>
    </source>
</evidence>
<dbReference type="GeneID" id="92365203"/>
<dbReference type="InterPro" id="IPR036070">
    <property type="entry name" value="Nop_dom_sf"/>
</dbReference>
<dbReference type="InterPro" id="IPR027105">
    <property type="entry name" value="Prp31"/>
</dbReference>
<dbReference type="InterPro" id="IPR002687">
    <property type="entry name" value="Nop_dom"/>
</dbReference>
<dbReference type="GO" id="GO:0071011">
    <property type="term" value="C:precatalytic spliceosome"/>
    <property type="evidence" value="ECO:0007669"/>
    <property type="project" value="TreeGrafter"/>
</dbReference>
<dbReference type="Gene3D" id="1.10.246.90">
    <property type="entry name" value="Nop domain"/>
    <property type="match status" value="1"/>
</dbReference>
<name>A0A1J4MIJ1_9CRYT</name>
<keyword evidence="2" id="KW-0539">Nucleus</keyword>
<dbReference type="InterPro" id="IPR042239">
    <property type="entry name" value="Nop_C"/>
</dbReference>
<keyword evidence="8" id="KW-1185">Reference proteome</keyword>
<accession>A0A1J4MIJ1</accession>
<dbReference type="EMBL" id="LRBS01000109">
    <property type="protein sequence ID" value="OII72852.1"/>
    <property type="molecule type" value="Genomic_DNA"/>
</dbReference>
<evidence type="ECO:0000256" key="2">
    <source>
        <dbReference type="ARBA" id="ARBA00023242"/>
    </source>
</evidence>
<dbReference type="GO" id="GO:0000244">
    <property type="term" value="P:spliceosomal tri-snRNP complex assembly"/>
    <property type="evidence" value="ECO:0007669"/>
    <property type="project" value="InterPro"/>
</dbReference>
<dbReference type="Proteomes" id="UP000186804">
    <property type="component" value="Unassembled WGS sequence"/>
</dbReference>
<comment type="caution">
    <text evidence="7">The sequence shown here is derived from an EMBL/GenBank/DDBJ whole genome shotgun (WGS) entry which is preliminary data.</text>
</comment>
<keyword evidence="3 7" id="KW-0687">Ribonucleoprotein</keyword>
<proteinExistence type="predicted"/>
<dbReference type="InterPro" id="IPR019175">
    <property type="entry name" value="Prp31_C"/>
</dbReference>
<dbReference type="Gene3D" id="1.10.287.4070">
    <property type="match status" value="1"/>
</dbReference>
<organism evidence="7 8">
    <name type="scientific">Cryptosporidium andersoni</name>
    <dbReference type="NCBI Taxonomy" id="117008"/>
    <lineage>
        <taxon>Eukaryota</taxon>
        <taxon>Sar</taxon>
        <taxon>Alveolata</taxon>
        <taxon>Apicomplexa</taxon>
        <taxon>Conoidasida</taxon>
        <taxon>Coccidia</taxon>
        <taxon>Eucoccidiorida</taxon>
        <taxon>Eimeriorina</taxon>
        <taxon>Cryptosporidiidae</taxon>
        <taxon>Cryptosporidium</taxon>
    </lineage>
</organism>
<comment type="subcellular location">
    <subcellularLocation>
        <location evidence="1">Nucleus</location>
    </subcellularLocation>
</comment>
<evidence type="ECO:0000313" key="8">
    <source>
        <dbReference type="Proteomes" id="UP000186804"/>
    </source>
</evidence>
<dbReference type="PROSITE" id="PS51358">
    <property type="entry name" value="NOP"/>
    <property type="match status" value="1"/>
</dbReference>
<dbReference type="Pfam" id="PF09785">
    <property type="entry name" value="Prp31_C"/>
    <property type="match status" value="1"/>
</dbReference>
<dbReference type="SUPFAM" id="SSF89124">
    <property type="entry name" value="Nop domain"/>
    <property type="match status" value="1"/>
</dbReference>
<dbReference type="AlphaFoldDB" id="A0A1J4MIJ1"/>
<protein>
    <submittedName>
        <fullName evidence="7">U4 U6 small nuclear ribonucleoprotein PRP31</fullName>
    </submittedName>
</protein>